<dbReference type="AlphaFoldDB" id="A0A2H6BR92"/>
<protein>
    <submittedName>
        <fullName evidence="1">Uncharacterized protein</fullName>
    </submittedName>
</protein>
<accession>A0A2H6BR92</accession>
<reference evidence="2" key="1">
    <citation type="submission" date="2017-12" db="EMBL/GenBank/DDBJ databases">
        <title>Improved Draft Genome Sequence of Microcystis aeruginosa NIES-298, a Microcystin-Producing Cyanobacterium from Lake Kasumigaura, Japan.</title>
        <authorList>
            <person name="Yamaguchi H."/>
            <person name="Suzuki S."/>
            <person name="Kawachi M."/>
        </authorList>
    </citation>
    <scope>NUCLEOTIDE SEQUENCE [LARGE SCALE GENOMIC DNA]</scope>
    <source>
        <strain evidence="2">NIES-298</strain>
    </source>
</reference>
<evidence type="ECO:0000313" key="1">
    <source>
        <dbReference type="EMBL" id="GBD52717.1"/>
    </source>
</evidence>
<comment type="caution">
    <text evidence="1">The sequence shown here is derived from an EMBL/GenBank/DDBJ whole genome shotgun (WGS) entry which is preliminary data.</text>
</comment>
<organism evidence="1 2">
    <name type="scientific">Microcystis aeruginosa NIES-298</name>
    <dbReference type="NCBI Taxonomy" id="449468"/>
    <lineage>
        <taxon>Bacteria</taxon>
        <taxon>Bacillati</taxon>
        <taxon>Cyanobacteriota</taxon>
        <taxon>Cyanophyceae</taxon>
        <taxon>Oscillatoriophycideae</taxon>
        <taxon>Chroococcales</taxon>
        <taxon>Microcystaceae</taxon>
        <taxon>Microcystis</taxon>
    </lineage>
</organism>
<dbReference type="RefSeq" id="WP_002736697.1">
    <property type="nucleotide sequence ID" value="NZ_BEIU01000007.1"/>
</dbReference>
<sequence length="163" mass="17475">MSFEYKIKKYEDSIYGCAFMAAGIGAPGSIVPGLDIGGVSGTWAGMILGIAKIAERQLDKNTVLKFVGGILAGSAGYLGGSKVLTFALHAVPGIGTLGAVGINCLLNFIYTIRLGRYVALQMEKPGFDTQDWADLIPEITALVFAMPTVTELREAWKYYNDEK</sequence>
<name>A0A2H6BR92_MICAE</name>
<dbReference type="Proteomes" id="UP000236321">
    <property type="component" value="Unassembled WGS sequence"/>
</dbReference>
<gene>
    <name evidence="1" type="ORF">BGM30_18100</name>
</gene>
<proteinExistence type="predicted"/>
<evidence type="ECO:0000313" key="2">
    <source>
        <dbReference type="Proteomes" id="UP000236321"/>
    </source>
</evidence>
<dbReference type="EMBL" id="BEYQ01000005">
    <property type="protein sequence ID" value="GBD52717.1"/>
    <property type="molecule type" value="Genomic_DNA"/>
</dbReference>